<sequence length="287" mass="32235">MCRLRRLGTSMSVNISLWDDLTHRNGGGGRAAREMSGLTWVSAQVLSFIYFTAYSNTKATATDTGKEFVSHEVDVKLFAWLMGIESDEMGRLEQMLMSAQKVSYVETGKRRTSSEYWLSIPLVSTVSRMGSSRMWVDVRTDLLRYLRSQESPGALPVDFKPDLSSVYARSLYANLARHEHQEGCSTDWIPLDAVRAWPGKSRASVARAEDFLKRVVAPAIREINEVSDVEMQCETVSDEPDSKDISVRFAVTRKDPTVMRWDYLRIRSELFSALNANSAPALLTAAS</sequence>
<dbReference type="Proteomes" id="UP000236649">
    <property type="component" value="Chromosome 1"/>
</dbReference>
<dbReference type="SUPFAM" id="SSF46785">
    <property type="entry name" value="Winged helix' DNA-binding domain"/>
    <property type="match status" value="1"/>
</dbReference>
<accession>A0AAN1J3W3</accession>
<dbReference type="Gene3D" id="1.10.10.10">
    <property type="entry name" value="Winged helix-like DNA-binding domain superfamily/Winged helix DNA-binding domain"/>
    <property type="match status" value="1"/>
</dbReference>
<dbReference type="KEGG" id="phs:C2L64_00765"/>
<evidence type="ECO:0000313" key="1">
    <source>
        <dbReference type="EMBL" id="AUT67034.1"/>
    </source>
</evidence>
<organism evidence="1 2">
    <name type="scientific">Paraburkholderia hospita</name>
    <dbReference type="NCBI Taxonomy" id="169430"/>
    <lineage>
        <taxon>Bacteria</taxon>
        <taxon>Pseudomonadati</taxon>
        <taxon>Pseudomonadota</taxon>
        <taxon>Betaproteobacteria</taxon>
        <taxon>Burkholderiales</taxon>
        <taxon>Burkholderiaceae</taxon>
        <taxon>Paraburkholderia</taxon>
    </lineage>
</organism>
<dbReference type="InterPro" id="IPR036390">
    <property type="entry name" value="WH_DNA-bd_sf"/>
</dbReference>
<name>A0AAN1J3W3_9BURK</name>
<gene>
    <name evidence="1" type="ORF">C2L64_00765</name>
</gene>
<proteinExistence type="predicted"/>
<evidence type="ECO:0000313" key="2">
    <source>
        <dbReference type="Proteomes" id="UP000236649"/>
    </source>
</evidence>
<dbReference type="EMBL" id="CP026105">
    <property type="protein sequence ID" value="AUT67034.1"/>
    <property type="molecule type" value="Genomic_DNA"/>
</dbReference>
<reference evidence="1 2" key="1">
    <citation type="submission" date="2018-01" db="EMBL/GenBank/DDBJ databases">
        <title>Species boundaries and ecological features among Paraburkholderia terrae DSMZ17804T, P. hospita DSMZ17164T and P. caribensis DSMZ13236T.</title>
        <authorList>
            <person name="Pratama A.A."/>
        </authorList>
    </citation>
    <scope>NUCLEOTIDE SEQUENCE [LARGE SCALE GENOMIC DNA]</scope>
    <source>
        <strain evidence="1 2">DSM 17164</strain>
    </source>
</reference>
<dbReference type="InterPro" id="IPR036388">
    <property type="entry name" value="WH-like_DNA-bd_sf"/>
</dbReference>
<protein>
    <submittedName>
        <fullName evidence="1">Replication initiation protein</fullName>
    </submittedName>
</protein>
<dbReference type="AlphaFoldDB" id="A0AAN1J3W3"/>